<comment type="similarity">
    <text evidence="1 3">Belongs to the iron/ascorbate-dependent oxidoreductase family.</text>
</comment>
<keyword evidence="3" id="KW-0479">Metal-binding</keyword>
<dbReference type="Gene3D" id="2.60.120.330">
    <property type="entry name" value="B-lactam Antibiotic, Isopenicillin N Synthase, Chain"/>
    <property type="match status" value="1"/>
</dbReference>
<evidence type="ECO:0000313" key="6">
    <source>
        <dbReference type="EMBL" id="AER26958.1"/>
    </source>
</evidence>
<dbReference type="InterPro" id="IPR050231">
    <property type="entry name" value="Iron_ascorbate_oxido_reductase"/>
</dbReference>
<dbReference type="EMBL" id="EF012267">
    <property type="protein sequence ID" value="ABQ57510.1"/>
    <property type="molecule type" value="Genomic_DNA"/>
</dbReference>
<protein>
    <submittedName>
        <fullName evidence="5">LolO</fullName>
    </submittedName>
</protein>
<dbReference type="Pfam" id="PF14226">
    <property type="entry name" value="DIOX_N"/>
    <property type="match status" value="1"/>
</dbReference>
<dbReference type="InterPro" id="IPR026992">
    <property type="entry name" value="DIOX_N"/>
</dbReference>
<keyword evidence="3" id="KW-0408">Iron</keyword>
<evidence type="ECO:0000259" key="4">
    <source>
        <dbReference type="PROSITE" id="PS51471"/>
    </source>
</evidence>
<dbReference type="InterPro" id="IPR027443">
    <property type="entry name" value="IPNS-like_sf"/>
</dbReference>
<dbReference type="PROSITE" id="PS51471">
    <property type="entry name" value="FE2OG_OXY"/>
    <property type="match status" value="1"/>
</dbReference>
<name>A7YVE5_9HYPO</name>
<organism evidence="5">
    <name type="scientific">Epichloe festucae</name>
    <dbReference type="NCBI Taxonomy" id="35717"/>
    <lineage>
        <taxon>Eukaryota</taxon>
        <taxon>Fungi</taxon>
        <taxon>Dikarya</taxon>
        <taxon>Ascomycota</taxon>
        <taxon>Pezizomycotina</taxon>
        <taxon>Sordariomycetes</taxon>
        <taxon>Hypocreomycetidae</taxon>
        <taxon>Hypocreales</taxon>
        <taxon>Clavicipitaceae</taxon>
        <taxon>Epichloe</taxon>
    </lineage>
</organism>
<accession>A7YVE5</accession>
<dbReference type="GO" id="GO:0046872">
    <property type="term" value="F:metal ion binding"/>
    <property type="evidence" value="ECO:0007669"/>
    <property type="project" value="UniProtKB-KW"/>
</dbReference>
<dbReference type="InterPro" id="IPR044861">
    <property type="entry name" value="IPNS-like_FE2OG_OXY"/>
</dbReference>
<reference evidence="5" key="1">
    <citation type="journal article" date="2007" name="Fungal Genet. Biol.">
        <title>Comparison of loline alkaloid gene clusters across fungal endophytes: predicting the co-regulatory sequence motifs and the evolutionary history.</title>
        <authorList>
            <person name="Kutil B.L."/>
            <person name="Greenwald C."/>
            <person name="Liu G."/>
            <person name="Spiering M.J."/>
            <person name="Schardl C.L."/>
            <person name="Wilkinson H.H."/>
        </authorList>
    </citation>
    <scope>NUCLEOTIDE SEQUENCE</scope>
    <source>
        <strain evidence="5">1035.30</strain>
    </source>
</reference>
<evidence type="ECO:0000256" key="1">
    <source>
        <dbReference type="ARBA" id="ARBA00008056"/>
    </source>
</evidence>
<dbReference type="SMR" id="A7YVE5"/>
<dbReference type="InterPro" id="IPR005123">
    <property type="entry name" value="Oxoglu/Fe-dep_dioxygenase_dom"/>
</dbReference>
<dbReference type="EMBL" id="JF830816">
    <property type="protein sequence ID" value="AER26958.1"/>
    <property type="molecule type" value="Genomic_DNA"/>
</dbReference>
<evidence type="ECO:0000313" key="5">
    <source>
        <dbReference type="EMBL" id="ABQ57510.1"/>
    </source>
</evidence>
<dbReference type="PANTHER" id="PTHR47990">
    <property type="entry name" value="2-OXOGLUTARATE (2OG) AND FE(II)-DEPENDENT OXYGENASE SUPERFAMILY PROTEIN-RELATED"/>
    <property type="match status" value="1"/>
</dbReference>
<dbReference type="Pfam" id="PF03171">
    <property type="entry name" value="2OG-FeII_Oxy"/>
    <property type="match status" value="1"/>
</dbReference>
<feature type="domain" description="Fe2OG dioxygenase" evidence="4">
    <location>
        <begin position="199"/>
        <end position="312"/>
    </location>
</feature>
<sequence length="363" mass="41550">MTVTNKPVKPANVPVMDFEAIHASVGNERKKYLRQLDEAWSHHGAIYVINHSIGTETLEEAFAWCKKFFDLPLAVKNSVHIPPDVSKHFQGWTGTGEAISSQGVWDPDEIERLRKEMPTELKEAMELQDPCGTYPPGLPDLNLVEQHLPGYLDFLKKWFAACYRQSLQNMRLVCEILGMEDLDYIGKKFAPRHMSTHSTWNYFLGQPVSQLARGSANRLNAHTDYCQFTMLFQDMVGGLELHDYEEDIYRPVPPIKGAMIVQVGDLLEKQTNGRWRSALHRVTAPSRYMYEGSAGDNDELVQRYSLVFFGHLNLDEMIEPLPGCEKPGKWSTLEWKDRMTAGQWLARRVALEYERKKTAATVM</sequence>
<dbReference type="SUPFAM" id="SSF51197">
    <property type="entry name" value="Clavaminate synthase-like"/>
    <property type="match status" value="1"/>
</dbReference>
<reference evidence="6" key="2">
    <citation type="submission" date="2011-04" db="EMBL/GenBank/DDBJ databases">
        <title>Epichloe festucae genome sequence.</title>
        <authorList>
            <person name="Pan J."/>
            <person name="Schardl C."/>
        </authorList>
    </citation>
    <scope>NUCLEOTIDE SEQUENCE</scope>
</reference>
<evidence type="ECO:0000256" key="2">
    <source>
        <dbReference type="ARBA" id="ARBA00022964"/>
    </source>
</evidence>
<keyword evidence="3" id="KW-0560">Oxidoreductase</keyword>
<dbReference type="AlphaFoldDB" id="A7YVE5"/>
<dbReference type="GO" id="GO:0044283">
    <property type="term" value="P:small molecule biosynthetic process"/>
    <property type="evidence" value="ECO:0007669"/>
    <property type="project" value="UniProtKB-ARBA"/>
</dbReference>
<gene>
    <name evidence="5" type="primary">LolO</name>
    <name evidence="6" type="synonym">lolO</name>
</gene>
<keyword evidence="2" id="KW-0223">Dioxygenase</keyword>
<dbReference type="GO" id="GO:0051213">
    <property type="term" value="F:dioxygenase activity"/>
    <property type="evidence" value="ECO:0007669"/>
    <property type="project" value="UniProtKB-KW"/>
</dbReference>
<evidence type="ECO:0000256" key="3">
    <source>
        <dbReference type="RuleBase" id="RU003682"/>
    </source>
</evidence>
<proteinExistence type="inferred from homology"/>